<dbReference type="Gene3D" id="1.10.10.1320">
    <property type="entry name" value="Anti-sigma factor, zinc-finger domain"/>
    <property type="match status" value="1"/>
</dbReference>
<protein>
    <recommendedName>
        <fullName evidence="6">Zf-HC2 domain-containing protein</fullName>
    </recommendedName>
</protein>
<dbReference type="InterPro" id="IPR041916">
    <property type="entry name" value="Anti_sigma_zinc_sf"/>
</dbReference>
<organism evidence="4 5">
    <name type="scientific">Jiangella ureilytica</name>
    <dbReference type="NCBI Taxonomy" id="2530374"/>
    <lineage>
        <taxon>Bacteria</taxon>
        <taxon>Bacillati</taxon>
        <taxon>Actinomycetota</taxon>
        <taxon>Actinomycetes</taxon>
        <taxon>Jiangellales</taxon>
        <taxon>Jiangellaceae</taxon>
        <taxon>Jiangella</taxon>
    </lineage>
</organism>
<proteinExistence type="predicted"/>
<keyword evidence="5" id="KW-1185">Reference proteome</keyword>
<dbReference type="OrthoDB" id="5185837at2"/>
<feature type="region of interest" description="Disordered" evidence="3">
    <location>
        <begin position="135"/>
        <end position="195"/>
    </location>
</feature>
<dbReference type="EMBL" id="SMKL01000047">
    <property type="protein sequence ID" value="TDC49022.1"/>
    <property type="molecule type" value="Genomic_DNA"/>
</dbReference>
<gene>
    <name evidence="4" type="ORF">E1212_19385</name>
</gene>
<accession>A0A4R4RK92</accession>
<keyword evidence="1" id="KW-0805">Transcription regulation</keyword>
<sequence length="278" mass="27407">MSGTEAHPPTHVLAELAEGVLDGAQAREARAHVDQCLTCQAAIDELAQVTVALGALPAELPVPEFVAARISHALAAERSSGGAATAASAAAGASGSEGGTVAWFRRRLPQGLAAAASVAVVGLAGYVVVSGGTGGGDDSGSAGDSAEVAAGSALSDEPTSVGPLRGAPDPTVTAGDGHDDDVPTYSGGDDFATPPGVDEAELQAAVASIVSERPTGGPGCGEELSEELGQPVVGAETFEAGVLIVLEGADTYDGWLLDTCHSYSTATLEPQVQVPKAE</sequence>
<name>A0A4R4RK92_9ACTN</name>
<evidence type="ECO:0000313" key="4">
    <source>
        <dbReference type="EMBL" id="TDC49022.1"/>
    </source>
</evidence>
<dbReference type="RefSeq" id="WP_131985455.1">
    <property type="nucleotide sequence ID" value="NZ_SMKL01000047.1"/>
</dbReference>
<dbReference type="AlphaFoldDB" id="A0A4R4RK92"/>
<keyword evidence="2" id="KW-0804">Transcription</keyword>
<feature type="compositionally biased region" description="Low complexity" evidence="3">
    <location>
        <begin position="139"/>
        <end position="153"/>
    </location>
</feature>
<evidence type="ECO:0000313" key="5">
    <source>
        <dbReference type="Proteomes" id="UP000295621"/>
    </source>
</evidence>
<reference evidence="4 5" key="1">
    <citation type="submission" date="2019-02" db="EMBL/GenBank/DDBJ databases">
        <title>Draft genome sequences of novel Actinobacteria.</title>
        <authorList>
            <person name="Sahin N."/>
            <person name="Ay H."/>
            <person name="Saygin H."/>
        </authorList>
    </citation>
    <scope>NUCLEOTIDE SEQUENCE [LARGE SCALE GENOMIC DNA]</scope>
    <source>
        <strain evidence="4 5">KC603</strain>
    </source>
</reference>
<dbReference type="Proteomes" id="UP000295621">
    <property type="component" value="Unassembled WGS sequence"/>
</dbReference>
<evidence type="ECO:0008006" key="6">
    <source>
        <dbReference type="Google" id="ProtNLM"/>
    </source>
</evidence>
<evidence type="ECO:0000256" key="3">
    <source>
        <dbReference type="SAM" id="MobiDB-lite"/>
    </source>
</evidence>
<evidence type="ECO:0000256" key="1">
    <source>
        <dbReference type="ARBA" id="ARBA00023015"/>
    </source>
</evidence>
<comment type="caution">
    <text evidence="4">The sequence shown here is derived from an EMBL/GenBank/DDBJ whole genome shotgun (WGS) entry which is preliminary data.</text>
</comment>
<evidence type="ECO:0000256" key="2">
    <source>
        <dbReference type="ARBA" id="ARBA00023163"/>
    </source>
</evidence>